<dbReference type="AlphaFoldDB" id="A0A1S0U7T3"/>
<dbReference type="CTD" id="9940144"/>
<protein>
    <submittedName>
        <fullName evidence="1">Uncharacterized protein</fullName>
    </submittedName>
</protein>
<reference evidence="1" key="1">
    <citation type="submission" date="2012-04" db="EMBL/GenBank/DDBJ databases">
        <title>The Genome Sequence of Loa loa.</title>
        <authorList>
            <consortium name="The Broad Institute Genome Sequencing Platform"/>
            <consortium name="Broad Institute Genome Sequencing Center for Infectious Disease"/>
            <person name="Nutman T.B."/>
            <person name="Fink D.L."/>
            <person name="Russ C."/>
            <person name="Young S."/>
            <person name="Zeng Q."/>
            <person name="Gargeya S."/>
            <person name="Alvarado L."/>
            <person name="Berlin A."/>
            <person name="Chapman S.B."/>
            <person name="Chen Z."/>
            <person name="Freedman E."/>
            <person name="Gellesch M."/>
            <person name="Goldberg J."/>
            <person name="Griggs A."/>
            <person name="Gujja S."/>
            <person name="Heilman E.R."/>
            <person name="Heiman D."/>
            <person name="Howarth C."/>
            <person name="Mehta T."/>
            <person name="Neiman D."/>
            <person name="Pearson M."/>
            <person name="Roberts A."/>
            <person name="Saif S."/>
            <person name="Shea T."/>
            <person name="Shenoy N."/>
            <person name="Sisk P."/>
            <person name="Stolte C."/>
            <person name="Sykes S."/>
            <person name="White J."/>
            <person name="Yandava C."/>
            <person name="Haas B."/>
            <person name="Henn M.R."/>
            <person name="Nusbaum C."/>
            <person name="Birren B."/>
        </authorList>
    </citation>
    <scope>NUCLEOTIDE SEQUENCE [LARGE SCALE GENOMIC DNA]</scope>
</reference>
<dbReference type="RefSeq" id="XP_003138343.1">
    <property type="nucleotide sequence ID" value="XM_003138295.1"/>
</dbReference>
<proteinExistence type="predicted"/>
<dbReference type="OrthoDB" id="1101576at2759"/>
<dbReference type="InParanoid" id="A0A1S0U7T3"/>
<sequence length="159" mass="18380">MQTHRSQHEASELRLYVDSFVDDRENSVIGKKIGRIVRDIESDSEIKKTTHERKNTRETLNVTLFGKTDFCTDDPPAMLGPHSGLATLTNFENNYATFATLKAVVDVKKYDMISANLQENIKSHLQMLTEEFRRYFPEYNWTESKGAQKLIRNSFDITV</sequence>
<accession>A0A1S0U7T3</accession>
<gene>
    <name evidence="1" type="ORF">LOAG_02758</name>
</gene>
<name>A0A1S0U7T3_LOALO</name>
<dbReference type="KEGG" id="loa:LOAG_02758"/>
<dbReference type="GeneID" id="9940144"/>
<organism evidence="1">
    <name type="scientific">Loa loa</name>
    <name type="common">Eye worm</name>
    <name type="synonym">Filaria loa</name>
    <dbReference type="NCBI Taxonomy" id="7209"/>
    <lineage>
        <taxon>Eukaryota</taxon>
        <taxon>Metazoa</taxon>
        <taxon>Ecdysozoa</taxon>
        <taxon>Nematoda</taxon>
        <taxon>Chromadorea</taxon>
        <taxon>Rhabditida</taxon>
        <taxon>Spirurina</taxon>
        <taxon>Spiruromorpha</taxon>
        <taxon>Filarioidea</taxon>
        <taxon>Onchocercidae</taxon>
        <taxon>Loa</taxon>
    </lineage>
</organism>
<evidence type="ECO:0000313" key="1">
    <source>
        <dbReference type="EMBL" id="EFO25731.1"/>
    </source>
</evidence>
<dbReference type="EMBL" id="JH712106">
    <property type="protein sequence ID" value="EFO25731.1"/>
    <property type="molecule type" value="Genomic_DNA"/>
</dbReference>